<dbReference type="EMBL" id="AZST01001082">
    <property type="protein sequence ID" value="KEP46481.1"/>
    <property type="molecule type" value="Genomic_DNA"/>
</dbReference>
<gene>
    <name evidence="4" type="ORF">V565_196550</name>
</gene>
<feature type="domain" description="Zn(2)-C6 fungal-type" evidence="3">
    <location>
        <begin position="14"/>
        <end position="42"/>
    </location>
</feature>
<dbReference type="OrthoDB" id="4491390at2759"/>
<name>A0A074RH74_9AGAM</name>
<dbReference type="PANTHER" id="PTHR37534">
    <property type="entry name" value="TRANSCRIPTIONAL ACTIVATOR PROTEIN UGA3"/>
    <property type="match status" value="1"/>
</dbReference>
<dbReference type="SUPFAM" id="SSF57701">
    <property type="entry name" value="Zn2/Cys6 DNA-binding domain"/>
    <property type="match status" value="1"/>
</dbReference>
<dbReference type="GO" id="GO:0005634">
    <property type="term" value="C:nucleus"/>
    <property type="evidence" value="ECO:0007669"/>
    <property type="project" value="UniProtKB-SubCell"/>
</dbReference>
<reference evidence="4 5" key="1">
    <citation type="submission" date="2013-12" db="EMBL/GenBank/DDBJ databases">
        <authorList>
            <person name="Cubeta M."/>
            <person name="Pakala S."/>
            <person name="Fedorova N."/>
            <person name="Thomas E."/>
            <person name="Dean R."/>
            <person name="Jabaji S."/>
            <person name="Neate S."/>
            <person name="Toda T."/>
            <person name="Tavantzis S."/>
            <person name="Vilgalys R."/>
            <person name="Bharathan N."/>
            <person name="Pakala S."/>
            <person name="Losada L.S."/>
            <person name="Zafar N."/>
            <person name="Nierman W."/>
        </authorList>
    </citation>
    <scope>NUCLEOTIDE SEQUENCE [LARGE SCALE GENOMIC DNA]</scope>
    <source>
        <strain evidence="4 5">123E</strain>
    </source>
</reference>
<keyword evidence="5" id="KW-1185">Reference proteome</keyword>
<evidence type="ECO:0000256" key="2">
    <source>
        <dbReference type="ARBA" id="ARBA00023242"/>
    </source>
</evidence>
<dbReference type="Pfam" id="PF11951">
    <property type="entry name" value="Fungal_trans_2"/>
    <property type="match status" value="1"/>
</dbReference>
<dbReference type="InterPro" id="IPR021858">
    <property type="entry name" value="Fun_TF"/>
</dbReference>
<dbReference type="InterPro" id="IPR001138">
    <property type="entry name" value="Zn2Cys6_DnaBD"/>
</dbReference>
<dbReference type="PROSITE" id="PS50048">
    <property type="entry name" value="ZN2_CY6_FUNGAL_2"/>
    <property type="match status" value="1"/>
</dbReference>
<organism evidence="4 5">
    <name type="scientific">Rhizoctonia solani 123E</name>
    <dbReference type="NCBI Taxonomy" id="1423351"/>
    <lineage>
        <taxon>Eukaryota</taxon>
        <taxon>Fungi</taxon>
        <taxon>Dikarya</taxon>
        <taxon>Basidiomycota</taxon>
        <taxon>Agaricomycotina</taxon>
        <taxon>Agaricomycetes</taxon>
        <taxon>Cantharellales</taxon>
        <taxon>Ceratobasidiaceae</taxon>
        <taxon>Rhizoctonia</taxon>
    </lineage>
</organism>
<dbReference type="PROSITE" id="PS00463">
    <property type="entry name" value="ZN2_CY6_FUNGAL_1"/>
    <property type="match status" value="1"/>
</dbReference>
<dbReference type="HOGENOM" id="CLU_030589_0_0_1"/>
<dbReference type="Pfam" id="PF00172">
    <property type="entry name" value="Zn_clus"/>
    <property type="match status" value="1"/>
</dbReference>
<dbReference type="Gene3D" id="4.10.240.10">
    <property type="entry name" value="Zn(2)-C6 fungal-type DNA-binding domain"/>
    <property type="match status" value="1"/>
</dbReference>
<evidence type="ECO:0000259" key="3">
    <source>
        <dbReference type="PROSITE" id="PS50048"/>
    </source>
</evidence>
<dbReference type="CDD" id="cd00067">
    <property type="entry name" value="GAL4"/>
    <property type="match status" value="1"/>
</dbReference>
<evidence type="ECO:0000256" key="1">
    <source>
        <dbReference type="ARBA" id="ARBA00004123"/>
    </source>
</evidence>
<dbReference type="GO" id="GO:0000981">
    <property type="term" value="F:DNA-binding transcription factor activity, RNA polymerase II-specific"/>
    <property type="evidence" value="ECO:0007669"/>
    <property type="project" value="InterPro"/>
</dbReference>
<keyword evidence="2" id="KW-0539">Nucleus</keyword>
<accession>A0A074RH74</accession>
<sequence length="591" mass="66363">MARVISKPGPPPKSCLTCRRRRKKCDLSKPSCKRCLKGGYECLGYGDMAESRAKIRQEGPSAPIASQARSISAPNPVEMVRSESTGNHSQALESDSIVEERQDLTSTARAYDPRPSILSAAVVPRLAGPTSLTNVDVTADSSEDFDRLWSRGPSQSAVYSRSLTYQSPRAGQFRGTLSSVKPVINDLSRAINALCQSIPPSVDATQMVREDHFGRVMHEYDLQRSNYWFMSPPPTSRRPLLAQLKLSKGMIWTIYLEVRHFQALVRIPQTPGPPIQRYIGWIDKLEEKFTTASPNNASLRDIADRLTVQLELAFLNFIMVDSASGYRLLRKALPRFLQIVAADSNLYMELPNGNLVVSFPRILSAPRYELRRFALYDVITPFVLGVPPFVEYVYDGECDSISHGLEWIHGIPVLLLQVLSQVNSWRTSSRIALGDWEDLERRVLTWQPSCDMLTEDSATESVYAARVALQEGWRHVVLIYIYMGLCGASSHDSRVQASVHRIIQLGETVAKMSIGVHLFSHCVVAGLAARLEKHRLLVNEMLLSFKDTRLWLFQGPHFSRVLYHLWHGVGAEGAPVKWDDYVRSRCAVIPI</sequence>
<dbReference type="InterPro" id="IPR036864">
    <property type="entry name" value="Zn2-C6_fun-type_DNA-bd_sf"/>
</dbReference>
<dbReference type="PANTHER" id="PTHR37534:SF46">
    <property type="entry name" value="ZN(II)2CYS6 TRANSCRIPTION FACTOR (EUROFUNG)"/>
    <property type="match status" value="1"/>
</dbReference>
<dbReference type="Proteomes" id="UP000027456">
    <property type="component" value="Unassembled WGS sequence"/>
</dbReference>
<proteinExistence type="predicted"/>
<protein>
    <submittedName>
        <fullName evidence="4">Putative fungal Zn(2)-cys(6) binuclear cluster domain protein</fullName>
    </submittedName>
</protein>
<dbReference type="SMART" id="SM00066">
    <property type="entry name" value="GAL4"/>
    <property type="match status" value="1"/>
</dbReference>
<comment type="caution">
    <text evidence="4">The sequence shown here is derived from an EMBL/GenBank/DDBJ whole genome shotgun (WGS) entry which is preliminary data.</text>
</comment>
<comment type="subcellular location">
    <subcellularLocation>
        <location evidence="1">Nucleus</location>
    </subcellularLocation>
</comment>
<dbReference type="GO" id="GO:0008270">
    <property type="term" value="F:zinc ion binding"/>
    <property type="evidence" value="ECO:0007669"/>
    <property type="project" value="InterPro"/>
</dbReference>
<dbReference type="AlphaFoldDB" id="A0A074RH74"/>
<evidence type="ECO:0000313" key="5">
    <source>
        <dbReference type="Proteomes" id="UP000027456"/>
    </source>
</evidence>
<evidence type="ECO:0000313" key="4">
    <source>
        <dbReference type="EMBL" id="KEP46481.1"/>
    </source>
</evidence>